<organism evidence="2 3">
    <name type="scientific">Linum trigynum</name>
    <dbReference type="NCBI Taxonomy" id="586398"/>
    <lineage>
        <taxon>Eukaryota</taxon>
        <taxon>Viridiplantae</taxon>
        <taxon>Streptophyta</taxon>
        <taxon>Embryophyta</taxon>
        <taxon>Tracheophyta</taxon>
        <taxon>Spermatophyta</taxon>
        <taxon>Magnoliopsida</taxon>
        <taxon>eudicotyledons</taxon>
        <taxon>Gunneridae</taxon>
        <taxon>Pentapetalae</taxon>
        <taxon>rosids</taxon>
        <taxon>fabids</taxon>
        <taxon>Malpighiales</taxon>
        <taxon>Linaceae</taxon>
        <taxon>Linum</taxon>
    </lineage>
</organism>
<dbReference type="AlphaFoldDB" id="A0AAV2D9A4"/>
<evidence type="ECO:0000313" key="3">
    <source>
        <dbReference type="Proteomes" id="UP001497516"/>
    </source>
</evidence>
<reference evidence="2 3" key="1">
    <citation type="submission" date="2024-04" db="EMBL/GenBank/DDBJ databases">
        <authorList>
            <person name="Fracassetti M."/>
        </authorList>
    </citation>
    <scope>NUCLEOTIDE SEQUENCE [LARGE SCALE GENOMIC DNA]</scope>
</reference>
<keyword evidence="3" id="KW-1185">Reference proteome</keyword>
<sequence>MYEKHPADNMKSEPTLGSTSRPMKISRLTNLLDSRPVGSQNKMDGQIIPITNGEWPQVALETYSSPRAVNGKSKGKAIMVESSGSPRVYVRKFFGICIHEPQEGWRCPTPSGLIRIHEHI</sequence>
<protein>
    <submittedName>
        <fullName evidence="2">Uncharacterized protein</fullName>
    </submittedName>
</protein>
<dbReference type="Proteomes" id="UP001497516">
    <property type="component" value="Chromosome 2"/>
</dbReference>
<accession>A0AAV2D9A4</accession>
<gene>
    <name evidence="2" type="ORF">LTRI10_LOCUS12590</name>
</gene>
<name>A0AAV2D9A4_9ROSI</name>
<feature type="compositionally biased region" description="Basic and acidic residues" evidence="1">
    <location>
        <begin position="1"/>
        <end position="11"/>
    </location>
</feature>
<evidence type="ECO:0000256" key="1">
    <source>
        <dbReference type="SAM" id="MobiDB-lite"/>
    </source>
</evidence>
<feature type="compositionally biased region" description="Polar residues" evidence="1">
    <location>
        <begin position="15"/>
        <end position="24"/>
    </location>
</feature>
<proteinExistence type="predicted"/>
<dbReference type="EMBL" id="OZ034815">
    <property type="protein sequence ID" value="CAL1370464.1"/>
    <property type="molecule type" value="Genomic_DNA"/>
</dbReference>
<evidence type="ECO:0000313" key="2">
    <source>
        <dbReference type="EMBL" id="CAL1370464.1"/>
    </source>
</evidence>
<feature type="region of interest" description="Disordered" evidence="1">
    <location>
        <begin position="1"/>
        <end position="24"/>
    </location>
</feature>